<feature type="region of interest" description="Disordered" evidence="1">
    <location>
        <begin position="296"/>
        <end position="315"/>
    </location>
</feature>
<sequence length="315" mass="34285">MFVSQLHRWMLLVVIAGALIGCDGQSLEKALAPDPETQRWNSPSPELTSPQPAAKETPQPKVTVTPTLETPQQFVDLESAPSNLRPLIEDLARLELLNPGSQTNAGDPLFEPNQPIDRATFVRWLVQTNNRLYRDRPTRQLRLAEAESAQPVYTDVPPTHPDFPYIQGLAEAGYLPSPLTGDVNEKTFRPAAPLTRETLLNWKVPVDQQKILPTATAAKVKELWGFKDSDQVSTPAASAIVADHANGDLANIRRMVGASLLLQPQKPVTRAEAAAALWYIGTEGQGYSAKEVLRAEVQSASSPTPPAEISPSASP</sequence>
<dbReference type="AlphaFoldDB" id="A0ABD4T906"/>
<evidence type="ECO:0000313" key="4">
    <source>
        <dbReference type="Proteomes" id="UP000031561"/>
    </source>
</evidence>
<dbReference type="PROSITE" id="PS51272">
    <property type="entry name" value="SLH"/>
    <property type="match status" value="2"/>
</dbReference>
<dbReference type="RefSeq" id="WP_250833404.1">
    <property type="nucleotide sequence ID" value="NZ_JTHE03000104.1"/>
</dbReference>
<feature type="region of interest" description="Disordered" evidence="1">
    <location>
        <begin position="32"/>
        <end position="61"/>
    </location>
</feature>
<evidence type="ECO:0000256" key="1">
    <source>
        <dbReference type="SAM" id="MobiDB-lite"/>
    </source>
</evidence>
<keyword evidence="4" id="KW-1185">Reference proteome</keyword>
<comment type="caution">
    <text evidence="3">The sequence shown here is derived from an EMBL/GenBank/DDBJ whole genome shotgun (WGS) entry which is preliminary data.</text>
</comment>
<dbReference type="Proteomes" id="UP000031561">
    <property type="component" value="Unassembled WGS sequence"/>
</dbReference>
<protein>
    <submittedName>
        <fullName evidence="3">S-layer homology domain-containing protein</fullName>
    </submittedName>
</protein>
<organism evidence="3 4">
    <name type="scientific">Lyngbya confervoides BDU141951</name>
    <dbReference type="NCBI Taxonomy" id="1574623"/>
    <lineage>
        <taxon>Bacteria</taxon>
        <taxon>Bacillati</taxon>
        <taxon>Cyanobacteriota</taxon>
        <taxon>Cyanophyceae</taxon>
        <taxon>Oscillatoriophycideae</taxon>
        <taxon>Oscillatoriales</taxon>
        <taxon>Microcoleaceae</taxon>
        <taxon>Lyngbya</taxon>
    </lineage>
</organism>
<feature type="compositionally biased region" description="Pro residues" evidence="1">
    <location>
        <begin position="303"/>
        <end position="315"/>
    </location>
</feature>
<proteinExistence type="predicted"/>
<dbReference type="InterPro" id="IPR001119">
    <property type="entry name" value="SLH_dom"/>
</dbReference>
<dbReference type="PANTHER" id="PTHR33740:SF3">
    <property type="entry name" value="GPI-ANCHORED ADHESIN-LIKE PROTEIN"/>
    <property type="match status" value="1"/>
</dbReference>
<reference evidence="3 4" key="1">
    <citation type="journal article" date="2015" name="Genome Announc.">
        <title>Draft Genome Sequence of Filamentous Marine Cyanobacterium Lyngbya confervoides Strain BDU141951.</title>
        <authorList>
            <person name="Chandrababunaidu M.M."/>
            <person name="Sen D."/>
            <person name="Tripathy S."/>
        </authorList>
    </citation>
    <scope>NUCLEOTIDE SEQUENCE [LARGE SCALE GENOMIC DNA]</scope>
    <source>
        <strain evidence="3 4">BDU141951</strain>
    </source>
</reference>
<evidence type="ECO:0000313" key="3">
    <source>
        <dbReference type="EMBL" id="MCM1984815.1"/>
    </source>
</evidence>
<feature type="domain" description="SLH" evidence="2">
    <location>
        <begin position="149"/>
        <end position="217"/>
    </location>
</feature>
<dbReference type="EMBL" id="JTHE03000104">
    <property type="protein sequence ID" value="MCM1984815.1"/>
    <property type="molecule type" value="Genomic_DNA"/>
</dbReference>
<accession>A0ABD4T906</accession>
<gene>
    <name evidence="3" type="ORF">QQ91_0018495</name>
</gene>
<feature type="domain" description="SLH" evidence="2">
    <location>
        <begin position="71"/>
        <end position="139"/>
    </location>
</feature>
<evidence type="ECO:0000259" key="2">
    <source>
        <dbReference type="PROSITE" id="PS51272"/>
    </source>
</evidence>
<dbReference type="PANTHER" id="PTHR33740">
    <property type="entry name" value="GPI-ANCHORED ADHESIN-LIKE PROTEIN"/>
    <property type="match status" value="1"/>
</dbReference>
<name>A0ABD4T906_9CYAN</name>
<feature type="compositionally biased region" description="Polar residues" evidence="1">
    <location>
        <begin position="38"/>
        <end position="51"/>
    </location>
</feature>